<dbReference type="HOGENOM" id="CLU_430836_0_0_1"/>
<name>Q5KQ63_CRYD1</name>
<dbReference type="eggNOG" id="ENOG502RB9J">
    <property type="taxonomic scope" value="Eukaryota"/>
</dbReference>
<feature type="compositionally biased region" description="Low complexity" evidence="1">
    <location>
        <begin position="611"/>
        <end position="626"/>
    </location>
</feature>
<organism evidence="2 3">
    <name type="scientific">Cryptococcus deneoformans (strain JEC21 / ATCC MYA-565)</name>
    <name type="common">Cryptococcus neoformans var. neoformans serotype D</name>
    <dbReference type="NCBI Taxonomy" id="214684"/>
    <lineage>
        <taxon>Eukaryota</taxon>
        <taxon>Fungi</taxon>
        <taxon>Dikarya</taxon>
        <taxon>Basidiomycota</taxon>
        <taxon>Agaricomycotina</taxon>
        <taxon>Tremellomycetes</taxon>
        <taxon>Tremellales</taxon>
        <taxon>Cryptococcaceae</taxon>
        <taxon>Cryptococcus</taxon>
        <taxon>Cryptococcus neoformans species complex</taxon>
    </lineage>
</organism>
<feature type="compositionally biased region" description="Basic and acidic residues" evidence="1">
    <location>
        <begin position="376"/>
        <end position="390"/>
    </location>
</feature>
<feature type="region of interest" description="Disordered" evidence="1">
    <location>
        <begin position="287"/>
        <end position="476"/>
    </location>
</feature>
<dbReference type="RefSeq" id="XP_567084.1">
    <property type="nucleotide sequence ID" value="XM_567084.2"/>
</dbReference>
<feature type="compositionally biased region" description="Low complexity" evidence="1">
    <location>
        <begin position="287"/>
        <end position="298"/>
    </location>
</feature>
<dbReference type="Proteomes" id="UP000002149">
    <property type="component" value="Chromosome 1"/>
</dbReference>
<feature type="compositionally biased region" description="Basic residues" evidence="1">
    <location>
        <begin position="453"/>
        <end position="462"/>
    </location>
</feature>
<evidence type="ECO:0000313" key="3">
    <source>
        <dbReference type="Proteomes" id="UP000002149"/>
    </source>
</evidence>
<keyword evidence="3" id="KW-1185">Reference proteome</keyword>
<feature type="compositionally biased region" description="Basic and acidic residues" evidence="1">
    <location>
        <begin position="82"/>
        <end position="97"/>
    </location>
</feature>
<dbReference type="KEGG" id="cne:CNA00320"/>
<accession>Q5KQ63</accession>
<feature type="compositionally biased region" description="Acidic residues" evidence="1">
    <location>
        <begin position="98"/>
        <end position="111"/>
    </location>
</feature>
<protein>
    <submittedName>
        <fullName evidence="2">Expressed protein</fullName>
    </submittedName>
</protein>
<dbReference type="OMA" id="SMESKAF"/>
<dbReference type="OrthoDB" id="2594942at2759"/>
<dbReference type="GeneID" id="3253790"/>
<feature type="compositionally biased region" description="Basic residues" evidence="1">
    <location>
        <begin position="434"/>
        <end position="443"/>
    </location>
</feature>
<sequence>MAVTSTFSSSDTLHTISLLPLATFLKSLTSAENIARLQDVLVKYRSPESWERVDERMISSGDLPPPGYTSKPKDDLSDEYIDDIKARNQSQDRKPDRGEDEDENEVLEEGMEWDHDHDILYPSPPKRYIQEIRIDLRTLHPRAIFALESWRRETLGMEQLVMESMESKAFAAGLDAGAGEKNEGGYFSLGVSSSPKPVQLRSLDIWFRGDREGSESTSTDERSSIEVESIPIRAKAEPFMDGLSISGSAKRARVLKTYGSSKRLSSSSLSHPDFATRFASLSPILATSSSPLLSPTPSEAEKGKTEDRESVSGERLEAVSASKAVSEQRSLSKKRKRGRPRKKAERPGRPVQTSAQLGEEISATKSDGVEEEEEDKSFIEHDAGEEKEGTSRGPSSRSLRSRMLIASTSKTPDIFEGEEELESFPSEDEPEMKKQRRIYRRKEKGVNGEERPKKRGRPRKRPFVLASPPPANMFLPVNRPAKGTFANPIKISTPALPINNGPTAATFASLKPKSTFDSRNASPIPYLYAATLPRISGNPTLPFGSTSSTSSSSSPRPQRPKRKNASGVLQAAEFESDSELTELSEMSELEPRPQSQFQSHSRSGSGSWPHSQSQSKFRASASASASSKHKYKFQFDGVLLPSFSRHV</sequence>
<feature type="compositionally biased region" description="Acidic residues" evidence="1">
    <location>
        <begin position="415"/>
        <end position="430"/>
    </location>
</feature>
<gene>
    <name evidence="2" type="ordered locus">CNA00320</name>
</gene>
<reference evidence="2 3" key="1">
    <citation type="journal article" date="2005" name="Science">
        <title>The genome of the basidiomycetous yeast and human pathogen Cryptococcus neoformans.</title>
        <authorList>
            <person name="Loftus B.J."/>
            <person name="Fung E."/>
            <person name="Roncaglia P."/>
            <person name="Rowley D."/>
            <person name="Amedeo P."/>
            <person name="Bruno D."/>
            <person name="Vamathevan J."/>
            <person name="Miranda M."/>
            <person name="Anderson I.J."/>
            <person name="Fraser J.A."/>
            <person name="Allen J.E."/>
            <person name="Bosdet I.E."/>
            <person name="Brent M.R."/>
            <person name="Chiu R."/>
            <person name="Doering T.L."/>
            <person name="Donlin M.J."/>
            <person name="D'Souza C.A."/>
            <person name="Fox D.S."/>
            <person name="Grinberg V."/>
            <person name="Fu J."/>
            <person name="Fukushima M."/>
            <person name="Haas B.J."/>
            <person name="Huang J.C."/>
            <person name="Janbon G."/>
            <person name="Jones S.J."/>
            <person name="Koo H.L."/>
            <person name="Krzywinski M.I."/>
            <person name="Kwon-Chung J.K."/>
            <person name="Lengeler K.B."/>
            <person name="Maiti R."/>
            <person name="Marra M.A."/>
            <person name="Marra R.E."/>
            <person name="Mathewson C.A."/>
            <person name="Mitchell T.G."/>
            <person name="Pertea M."/>
            <person name="Riggs F.R."/>
            <person name="Salzberg S.L."/>
            <person name="Schein J.E."/>
            <person name="Shvartsbeyn A."/>
            <person name="Shin H."/>
            <person name="Shumway M."/>
            <person name="Specht C.A."/>
            <person name="Suh B.B."/>
            <person name="Tenney A."/>
            <person name="Utterback T.R."/>
            <person name="Wickes B.L."/>
            <person name="Wortman J.R."/>
            <person name="Wye N.H."/>
            <person name="Kronstad J.W."/>
            <person name="Lodge J.K."/>
            <person name="Heitman J."/>
            <person name="Davis R.W."/>
            <person name="Fraser C.M."/>
            <person name="Hyman R.W."/>
        </authorList>
    </citation>
    <scope>NUCLEOTIDE SEQUENCE [LARGE SCALE GENOMIC DNA]</scope>
    <source>
        <strain evidence="3">JEC21 / ATCC MYA-565</strain>
    </source>
</reference>
<dbReference type="InParanoid" id="Q5KQ63"/>
<feature type="compositionally biased region" description="Low complexity" evidence="1">
    <location>
        <begin position="545"/>
        <end position="554"/>
    </location>
</feature>
<dbReference type="PaxDb" id="214684-Q5KQ63"/>
<dbReference type="VEuPathDB" id="FungiDB:CNA00320"/>
<feature type="compositionally biased region" description="Low complexity" evidence="1">
    <location>
        <begin position="391"/>
        <end position="402"/>
    </location>
</feature>
<feature type="compositionally biased region" description="Acidic residues" evidence="1">
    <location>
        <begin position="574"/>
        <end position="588"/>
    </location>
</feature>
<feature type="region of interest" description="Disordered" evidence="1">
    <location>
        <begin position="537"/>
        <end position="629"/>
    </location>
</feature>
<feature type="compositionally biased region" description="Polar residues" evidence="1">
    <location>
        <begin position="593"/>
        <end position="610"/>
    </location>
</feature>
<dbReference type="EMBL" id="AE017341">
    <property type="protein sequence ID" value="AAW41265.1"/>
    <property type="molecule type" value="Genomic_DNA"/>
</dbReference>
<dbReference type="AlphaFoldDB" id="Q5KQ63"/>
<feature type="compositionally biased region" description="Basic and acidic residues" evidence="1">
    <location>
        <begin position="299"/>
        <end position="317"/>
    </location>
</feature>
<accession>Q561I1</accession>
<feature type="region of interest" description="Disordered" evidence="1">
    <location>
        <begin position="55"/>
        <end position="111"/>
    </location>
</feature>
<feature type="compositionally biased region" description="Basic residues" evidence="1">
    <location>
        <begin position="331"/>
        <end position="344"/>
    </location>
</feature>
<evidence type="ECO:0000313" key="2">
    <source>
        <dbReference type="EMBL" id="AAW41265.1"/>
    </source>
</evidence>
<proteinExistence type="predicted"/>
<evidence type="ECO:0000256" key="1">
    <source>
        <dbReference type="SAM" id="MobiDB-lite"/>
    </source>
</evidence>